<dbReference type="GO" id="GO:0016020">
    <property type="term" value="C:membrane"/>
    <property type="evidence" value="ECO:0007669"/>
    <property type="project" value="InterPro"/>
</dbReference>
<accession>A0A921LDR5</accession>
<keyword evidence="2" id="KW-1133">Transmembrane helix</keyword>
<dbReference type="Gene3D" id="1.10.3730.20">
    <property type="match status" value="1"/>
</dbReference>
<dbReference type="PANTHER" id="PTHR22911">
    <property type="entry name" value="ACYL-MALONYL CONDENSING ENZYME-RELATED"/>
    <property type="match status" value="1"/>
</dbReference>
<feature type="transmembrane region" description="Helical" evidence="2">
    <location>
        <begin position="225"/>
        <end position="243"/>
    </location>
</feature>
<reference evidence="4" key="2">
    <citation type="submission" date="2021-09" db="EMBL/GenBank/DDBJ databases">
        <authorList>
            <person name="Gilroy R."/>
        </authorList>
    </citation>
    <scope>NUCLEOTIDE SEQUENCE</scope>
    <source>
        <strain evidence="4">ChiSjej5B23-16112</strain>
    </source>
</reference>
<protein>
    <submittedName>
        <fullName evidence="4">DMT family transporter</fullName>
    </submittedName>
</protein>
<dbReference type="PANTHER" id="PTHR22911:SF79">
    <property type="entry name" value="MOBA-LIKE NTP TRANSFERASE DOMAIN-CONTAINING PROTEIN"/>
    <property type="match status" value="1"/>
</dbReference>
<keyword evidence="2" id="KW-0812">Transmembrane</keyword>
<sequence>MDTKASVKEKLILLMPVLSGIMWGSGGIFVRTFDALGMDNFTMLFSRIIVSVAILGIFLFVYDRSLLRVHPADLWIFLGGGVLGMFGINLTYNEAIKHGTLALASVLLSMSPVFVVSLSALLFHEKMTIQKTLCMAAALFGCVLVSEVLESGASSSVSPLAILCGIGSAFFYALYSIFSKAAAGKGYHALTITFYCLVSSLLLLIPGTDPGCIGRVLREGGIGMPFFMLLHSLVTSALPYIFYTTSISRIDAGIASILAASEPAAAMLFGFLFFRETPSALSVAGLFLTTGAIIALSRSQTKGQIHS</sequence>
<evidence type="ECO:0000259" key="3">
    <source>
        <dbReference type="Pfam" id="PF00892"/>
    </source>
</evidence>
<proteinExistence type="inferred from homology"/>
<comment type="caution">
    <text evidence="4">The sequence shown here is derived from an EMBL/GenBank/DDBJ whole genome shotgun (WGS) entry which is preliminary data.</text>
</comment>
<evidence type="ECO:0000256" key="2">
    <source>
        <dbReference type="SAM" id="Phobius"/>
    </source>
</evidence>
<dbReference type="InterPro" id="IPR000620">
    <property type="entry name" value="EamA_dom"/>
</dbReference>
<dbReference type="RefSeq" id="WP_226395038.1">
    <property type="nucleotide sequence ID" value="NZ_CALKQL010000020.1"/>
</dbReference>
<feature type="transmembrane region" description="Helical" evidence="2">
    <location>
        <begin position="255"/>
        <end position="274"/>
    </location>
</feature>
<dbReference type="Proteomes" id="UP000769156">
    <property type="component" value="Unassembled WGS sequence"/>
</dbReference>
<feature type="transmembrane region" description="Helical" evidence="2">
    <location>
        <begin position="98"/>
        <end position="123"/>
    </location>
</feature>
<reference evidence="4" key="1">
    <citation type="journal article" date="2021" name="PeerJ">
        <title>Extensive microbial diversity within the chicken gut microbiome revealed by metagenomics and culture.</title>
        <authorList>
            <person name="Gilroy R."/>
            <person name="Ravi A."/>
            <person name="Getino M."/>
            <person name="Pursley I."/>
            <person name="Horton D.L."/>
            <person name="Alikhan N.F."/>
            <person name="Baker D."/>
            <person name="Gharbi K."/>
            <person name="Hall N."/>
            <person name="Watson M."/>
            <person name="Adriaenssens E.M."/>
            <person name="Foster-Nyarko E."/>
            <person name="Jarju S."/>
            <person name="Secka A."/>
            <person name="Antonio M."/>
            <person name="Oren A."/>
            <person name="Chaudhuri R.R."/>
            <person name="La Ragione R."/>
            <person name="Hildebrand F."/>
            <person name="Pallen M.J."/>
        </authorList>
    </citation>
    <scope>NUCLEOTIDE SEQUENCE</scope>
    <source>
        <strain evidence="4">ChiSjej5B23-16112</strain>
    </source>
</reference>
<keyword evidence="2" id="KW-0472">Membrane</keyword>
<dbReference type="SUPFAM" id="SSF103481">
    <property type="entry name" value="Multidrug resistance efflux transporter EmrE"/>
    <property type="match status" value="2"/>
</dbReference>
<dbReference type="InterPro" id="IPR037185">
    <property type="entry name" value="EmrE-like"/>
</dbReference>
<evidence type="ECO:0000313" key="4">
    <source>
        <dbReference type="EMBL" id="HJF94240.1"/>
    </source>
</evidence>
<evidence type="ECO:0000313" key="5">
    <source>
        <dbReference type="Proteomes" id="UP000769156"/>
    </source>
</evidence>
<feature type="transmembrane region" description="Helical" evidence="2">
    <location>
        <begin position="187"/>
        <end position="205"/>
    </location>
</feature>
<feature type="transmembrane region" description="Helical" evidence="2">
    <location>
        <begin position="12"/>
        <end position="32"/>
    </location>
</feature>
<feature type="transmembrane region" description="Helical" evidence="2">
    <location>
        <begin position="44"/>
        <end position="62"/>
    </location>
</feature>
<feature type="transmembrane region" description="Helical" evidence="2">
    <location>
        <begin position="74"/>
        <end position="92"/>
    </location>
</feature>
<organism evidence="4 5">
    <name type="scientific">Lachnoclostridium phocaeense</name>
    <dbReference type="NCBI Taxonomy" id="1871021"/>
    <lineage>
        <taxon>Bacteria</taxon>
        <taxon>Bacillati</taxon>
        <taxon>Bacillota</taxon>
        <taxon>Clostridia</taxon>
        <taxon>Lachnospirales</taxon>
        <taxon>Lachnospiraceae</taxon>
    </lineage>
</organism>
<dbReference type="EMBL" id="DYVY01000090">
    <property type="protein sequence ID" value="HJF94240.1"/>
    <property type="molecule type" value="Genomic_DNA"/>
</dbReference>
<name>A0A921LDR5_9FIRM</name>
<dbReference type="AlphaFoldDB" id="A0A921LDR5"/>
<feature type="domain" description="EamA" evidence="3">
    <location>
        <begin position="13"/>
        <end position="146"/>
    </location>
</feature>
<comment type="similarity">
    <text evidence="1">Belongs to the EamA transporter family.</text>
</comment>
<feature type="transmembrane region" description="Helical" evidence="2">
    <location>
        <begin position="132"/>
        <end position="149"/>
    </location>
</feature>
<feature type="domain" description="EamA" evidence="3">
    <location>
        <begin position="160"/>
        <end position="297"/>
    </location>
</feature>
<dbReference type="Pfam" id="PF00892">
    <property type="entry name" value="EamA"/>
    <property type="match status" value="2"/>
</dbReference>
<gene>
    <name evidence="4" type="ORF">K8V82_05545</name>
</gene>
<evidence type="ECO:0000256" key="1">
    <source>
        <dbReference type="ARBA" id="ARBA00007362"/>
    </source>
</evidence>
<feature type="transmembrane region" description="Helical" evidence="2">
    <location>
        <begin position="280"/>
        <end position="297"/>
    </location>
</feature>
<feature type="transmembrane region" description="Helical" evidence="2">
    <location>
        <begin position="155"/>
        <end position="175"/>
    </location>
</feature>